<name>A0A926L0Y0_9ACTN</name>
<reference evidence="2" key="2">
    <citation type="submission" date="2020-09" db="EMBL/GenBank/DDBJ databases">
        <authorList>
            <person name="Luo X."/>
        </authorList>
    </citation>
    <scope>NUCLEOTIDE SEQUENCE</scope>
    <source>
        <strain evidence="2">TRM S81-3</strain>
    </source>
</reference>
<accession>A0A926L0Y0</accession>
<organism evidence="2 3">
    <name type="scientific">Streptomyces griseicoloratus</name>
    <dbReference type="NCBI Taxonomy" id="2752516"/>
    <lineage>
        <taxon>Bacteria</taxon>
        <taxon>Bacillati</taxon>
        <taxon>Actinomycetota</taxon>
        <taxon>Actinomycetes</taxon>
        <taxon>Kitasatosporales</taxon>
        <taxon>Streptomycetaceae</taxon>
        <taxon>Streptomyces</taxon>
    </lineage>
</organism>
<feature type="region of interest" description="Disordered" evidence="1">
    <location>
        <begin position="412"/>
        <end position="435"/>
    </location>
</feature>
<protein>
    <submittedName>
        <fullName evidence="2">Uncharacterized protein</fullName>
    </submittedName>
</protein>
<evidence type="ECO:0000313" key="2">
    <source>
        <dbReference type="EMBL" id="MBD0420373.1"/>
    </source>
</evidence>
<sequence>MSLRDEPQEVVVCVAEDHAVVIGAPSRAKRSRWGRWVADLTPSEWTALAKTLDPAVRAFIEARRLTGHLVEVDQVSRKMMKAGRVIAEEGGWIQSTIRNNQGRVTRLMRVRPATGVAAVSGGAAVLGAIAAQAQAAEMARDIKAIRQRLAELYDHLQSDHIGAVENAVEQVEDLVARLRTHGERGVEASDFSVMRNSLGDTRRKCLRHLQDAVTRLENAGQRSLRQAEKSLSEGAVEEVMLHLDLMAKCYAATVQFGLAQIAFDYHEGKPDVARTRAERITRSVSELRAEIENIHGRLGRLDEDVRARFRTPKHMNLLSSASSVITAATSAAAKQLAGKSVPLGQFRGTPVSLPAAPFAVGGGALLLGGLGAMTQPHAEKKLVERLGQLSGATGRSSRTLRQAAPNLEVLRALPEALAGPEDTRTGERGGGPPGT</sequence>
<dbReference type="AlphaFoldDB" id="A0A926L0Y0"/>
<comment type="caution">
    <text evidence="2">The sequence shown here is derived from an EMBL/GenBank/DDBJ whole genome shotgun (WGS) entry which is preliminary data.</text>
</comment>
<keyword evidence="3" id="KW-1185">Reference proteome</keyword>
<proteinExistence type="predicted"/>
<dbReference type="EMBL" id="JACVQF010000187">
    <property type="protein sequence ID" value="MBD0420373.1"/>
    <property type="molecule type" value="Genomic_DNA"/>
</dbReference>
<dbReference type="Proteomes" id="UP000621210">
    <property type="component" value="Unassembled WGS sequence"/>
</dbReference>
<gene>
    <name evidence="2" type="ORF">H0H10_14675</name>
</gene>
<reference evidence="2" key="1">
    <citation type="submission" date="2020-09" db="EMBL/GenBank/DDBJ databases">
        <title>Streptomyces grisecoloratus sp. nov., isolated from cotton soil.</title>
        <authorList>
            <person name="Xing L."/>
        </authorList>
    </citation>
    <scope>NUCLEOTIDE SEQUENCE</scope>
    <source>
        <strain evidence="2">TRM S81-3</strain>
    </source>
</reference>
<evidence type="ECO:0000313" key="3">
    <source>
        <dbReference type="Proteomes" id="UP000621210"/>
    </source>
</evidence>
<evidence type="ECO:0000256" key="1">
    <source>
        <dbReference type="SAM" id="MobiDB-lite"/>
    </source>
</evidence>
<dbReference type="RefSeq" id="WP_188181364.1">
    <property type="nucleotide sequence ID" value="NZ_JACVQF010000187.1"/>
</dbReference>